<evidence type="ECO:0000313" key="3">
    <source>
        <dbReference type="Proteomes" id="UP001156881"/>
    </source>
</evidence>
<name>A0ABQ6DAM4_9HYPH</name>
<evidence type="ECO:0000259" key="1">
    <source>
        <dbReference type="Pfam" id="PF18050"/>
    </source>
</evidence>
<proteinExistence type="predicted"/>
<comment type="caution">
    <text evidence="2">The sequence shown here is derived from an EMBL/GenBank/DDBJ whole genome shotgun (WGS) entry which is preliminary data.</text>
</comment>
<dbReference type="InterPro" id="IPR029000">
    <property type="entry name" value="Cyclophilin-like_dom_sf"/>
</dbReference>
<dbReference type="EMBL" id="BSPG01000024">
    <property type="protein sequence ID" value="GLS45595.1"/>
    <property type="molecule type" value="Genomic_DNA"/>
</dbReference>
<sequence>MARLHAPRGLLSLALTTTLAATCESGRAESTPSRAGAEGRNAVTMIEIVAGDRRWKARIDSTPAGRDFLAQLPLELTLKDFGGNEKIADLPRPLTRKDEPVAATPRAGDVAFYAPWGNLAIFYRDGHHSPGLIPLGRIEGSAAPFEERGPVKVSIQPVATAPSK</sequence>
<dbReference type="SUPFAM" id="SSF50891">
    <property type="entry name" value="Cyclophilin-like"/>
    <property type="match status" value="1"/>
</dbReference>
<protein>
    <recommendedName>
        <fullName evidence="1">Cyclophilin-like domain-containing protein</fullName>
    </recommendedName>
</protein>
<dbReference type="Pfam" id="PF18050">
    <property type="entry name" value="Cyclophil_like2"/>
    <property type="match status" value="1"/>
</dbReference>
<dbReference type="Gene3D" id="2.40.100.20">
    <property type="match status" value="1"/>
</dbReference>
<feature type="domain" description="Cyclophilin-like" evidence="1">
    <location>
        <begin position="49"/>
        <end position="155"/>
    </location>
</feature>
<organism evidence="2 3">
    <name type="scientific">Methylobacterium brachythecii</name>
    <dbReference type="NCBI Taxonomy" id="1176177"/>
    <lineage>
        <taxon>Bacteria</taxon>
        <taxon>Pseudomonadati</taxon>
        <taxon>Pseudomonadota</taxon>
        <taxon>Alphaproteobacteria</taxon>
        <taxon>Hyphomicrobiales</taxon>
        <taxon>Methylobacteriaceae</taxon>
        <taxon>Methylobacterium</taxon>
    </lineage>
</organism>
<reference evidence="3" key="1">
    <citation type="journal article" date="2019" name="Int. J. Syst. Evol. Microbiol.">
        <title>The Global Catalogue of Microorganisms (GCM) 10K type strain sequencing project: providing services to taxonomists for standard genome sequencing and annotation.</title>
        <authorList>
            <consortium name="The Broad Institute Genomics Platform"/>
            <consortium name="The Broad Institute Genome Sequencing Center for Infectious Disease"/>
            <person name="Wu L."/>
            <person name="Ma J."/>
        </authorList>
    </citation>
    <scope>NUCLEOTIDE SEQUENCE [LARGE SCALE GENOMIC DNA]</scope>
    <source>
        <strain evidence="3">NBRC 107710</strain>
    </source>
</reference>
<gene>
    <name evidence="2" type="ORF">GCM10007884_35860</name>
</gene>
<dbReference type="Proteomes" id="UP001156881">
    <property type="component" value="Unassembled WGS sequence"/>
</dbReference>
<keyword evidence="3" id="KW-1185">Reference proteome</keyword>
<evidence type="ECO:0000313" key="2">
    <source>
        <dbReference type="EMBL" id="GLS45595.1"/>
    </source>
</evidence>
<accession>A0ABQ6DAM4</accession>
<dbReference type="InterPro" id="IPR041183">
    <property type="entry name" value="Cyclophilin-like"/>
</dbReference>